<protein>
    <submittedName>
        <fullName evidence="2">CHAT domain-containing protein</fullName>
    </submittedName>
</protein>
<dbReference type="InterPro" id="IPR011990">
    <property type="entry name" value="TPR-like_helical_dom_sf"/>
</dbReference>
<reference evidence="2" key="1">
    <citation type="submission" date="2020-10" db="EMBL/GenBank/DDBJ databases">
        <authorList>
            <person name="Castelo-Branco R."/>
            <person name="Eusebio N."/>
            <person name="Adriana R."/>
            <person name="Vieira A."/>
            <person name="Brugerolle De Fraissinette N."/>
            <person name="Rezende De Castro R."/>
            <person name="Schneider M.P."/>
            <person name="Vasconcelos V."/>
            <person name="Leao P.N."/>
        </authorList>
    </citation>
    <scope>NUCLEOTIDE SEQUENCE</scope>
    <source>
        <strain evidence="2">LEGE 12446</strain>
    </source>
</reference>
<organism evidence="2 3">
    <name type="scientific">Desmonostoc muscorum LEGE 12446</name>
    <dbReference type="NCBI Taxonomy" id="1828758"/>
    <lineage>
        <taxon>Bacteria</taxon>
        <taxon>Bacillati</taxon>
        <taxon>Cyanobacteriota</taxon>
        <taxon>Cyanophyceae</taxon>
        <taxon>Nostocales</taxon>
        <taxon>Nostocaceae</taxon>
        <taxon>Desmonostoc</taxon>
    </lineage>
</organism>
<keyword evidence="3" id="KW-1185">Reference proteome</keyword>
<dbReference type="RefSeq" id="WP_193921090.1">
    <property type="nucleotide sequence ID" value="NZ_JADEXS020000001.1"/>
</dbReference>
<dbReference type="EMBL" id="JADEXS010000479">
    <property type="protein sequence ID" value="MBE9025779.1"/>
    <property type="molecule type" value="Genomic_DNA"/>
</dbReference>
<comment type="caution">
    <text evidence="2">The sequence shown here is derived from an EMBL/GenBank/DDBJ whole genome shotgun (WGS) entry which is preliminary data.</text>
</comment>
<dbReference type="SUPFAM" id="SSF48452">
    <property type="entry name" value="TPR-like"/>
    <property type="match status" value="2"/>
</dbReference>
<accession>A0A8J6ZRY0</accession>
<dbReference type="Gene3D" id="1.25.40.10">
    <property type="entry name" value="Tetratricopeptide repeat domain"/>
    <property type="match status" value="2"/>
</dbReference>
<dbReference type="AlphaFoldDB" id="A0A8J6ZRY0"/>
<dbReference type="SMART" id="SM00028">
    <property type="entry name" value="TPR"/>
    <property type="match status" value="6"/>
</dbReference>
<dbReference type="Pfam" id="PF12770">
    <property type="entry name" value="CHAT"/>
    <property type="match status" value="1"/>
</dbReference>
<evidence type="ECO:0000259" key="1">
    <source>
        <dbReference type="Pfam" id="PF12770"/>
    </source>
</evidence>
<dbReference type="Proteomes" id="UP000622533">
    <property type="component" value="Unassembled WGS sequence"/>
</dbReference>
<proteinExistence type="predicted"/>
<dbReference type="InterPro" id="IPR024983">
    <property type="entry name" value="CHAT_dom"/>
</dbReference>
<evidence type="ECO:0000313" key="3">
    <source>
        <dbReference type="Proteomes" id="UP000622533"/>
    </source>
</evidence>
<sequence length="883" mass="99406">MKRLLGFILLIIFGLIFSLNIPMLFPVIAQNPPTQIQPASALSLVQSAKKYYDAGQFSAAVQLLQQAAQIYQVSGDIDRQAQALSLMSLVQQKLGLWQQAKTAIDTSLNLLDKLPFDKEFSRLRAQVLNNLGHWQLAQGQTEAALLSWEKAEKLYVQSGDTVTIIGIQMNQALALQALGLYRRAEKLLTQVEQQLYLQPDSPLKATGLLNFGNIRRFDGDLEKSREILSQSLTIAQKLHLPETESTALLNLGNTELAMSTTGYAYAKRTAELKDTQRTEEHRQNALELYQKARAIATLPTTKIQAQLNYFAVLIETKQFTLASPVIEQIRADLNQLPASRVSIYARVNFAKSLLKMERTSDHPDIIQILETAIEQARSLADQRAESYALGTLGAVYEKVGDWSNAKKNTQSALVIAQVINAPDISYQWQWQMGRALQAENETKQAITYYTEAFKNISNLRSDLVALNPEVQLDFRESAEPLYRQLVDLLLLSPQPNRDHLIQARQVMEALQLAELDNFFGDACTKAKQVNIDQLDPYAAVIYPIILPNRLEVILKLPGSDNLRHYAHANISETQIDAAVLQLQNSLKRPSTSLSQIKKEAKQLYDWLIQPFADELESTKTREQSQIKTLVFVLDGSLRNLPMAVLHDGQRYLVERYAVSVTPTLQLLEPKPLHREALSVLIAGATDAPSFQKERLGAIANVAVELEGIKENIQRNQTLENQEFIKKNLQTKINTTPFNIIHLATHGKFSSNPEQTYILDWNERIKVKDLDNLLRLNYQRIANPIELLILSACETATGDKRAALGLAGVAIRAGARTTLASLWQINDASTAEFMIRFYQELNRGQITKAEALRNTQLAFLQQSTDRDYNRPYHWSAFILVGNWL</sequence>
<dbReference type="PANTHER" id="PTHR10098">
    <property type="entry name" value="RAPSYN-RELATED"/>
    <property type="match status" value="1"/>
</dbReference>
<feature type="domain" description="CHAT" evidence="1">
    <location>
        <begin position="598"/>
        <end position="881"/>
    </location>
</feature>
<name>A0A8J6ZRY0_DESMC</name>
<evidence type="ECO:0000313" key="2">
    <source>
        <dbReference type="EMBL" id="MBE9025779.1"/>
    </source>
</evidence>
<dbReference type="PANTHER" id="PTHR10098:SF112">
    <property type="entry name" value="SLR0380 PROTEIN"/>
    <property type="match status" value="1"/>
</dbReference>
<dbReference type="InterPro" id="IPR019734">
    <property type="entry name" value="TPR_rpt"/>
</dbReference>
<gene>
    <name evidence="2" type="ORF">IQ276_26195</name>
</gene>